<dbReference type="InterPro" id="IPR042524">
    <property type="entry name" value="Presenilin_C"/>
</dbReference>
<feature type="transmembrane region" description="Helical" evidence="9">
    <location>
        <begin position="248"/>
        <end position="267"/>
    </location>
</feature>
<organism evidence="10 11">
    <name type="scientific">Hermanssonia centrifuga</name>
    <dbReference type="NCBI Taxonomy" id="98765"/>
    <lineage>
        <taxon>Eukaryota</taxon>
        <taxon>Fungi</taxon>
        <taxon>Dikarya</taxon>
        <taxon>Basidiomycota</taxon>
        <taxon>Agaricomycotina</taxon>
        <taxon>Agaricomycetes</taxon>
        <taxon>Polyporales</taxon>
        <taxon>Meruliaceae</taxon>
        <taxon>Hermanssonia</taxon>
    </lineage>
</organism>
<dbReference type="STRING" id="98765.A0A2R6S6I9"/>
<feature type="transmembrane region" description="Helical" evidence="9">
    <location>
        <begin position="316"/>
        <end position="334"/>
    </location>
</feature>
<evidence type="ECO:0000256" key="3">
    <source>
        <dbReference type="ARBA" id="ARBA00022692"/>
    </source>
</evidence>
<dbReference type="OrthoDB" id="29661at2759"/>
<feature type="transmembrane region" description="Helical" evidence="9">
    <location>
        <begin position="64"/>
        <end position="82"/>
    </location>
</feature>
<dbReference type="Gene3D" id="1.10.472.100">
    <property type="entry name" value="Presenilin"/>
    <property type="match status" value="1"/>
</dbReference>
<dbReference type="InterPro" id="IPR007369">
    <property type="entry name" value="Peptidase_A22B_SPP"/>
</dbReference>
<evidence type="ECO:0000256" key="7">
    <source>
        <dbReference type="ARBA" id="ARBA00023136"/>
    </source>
</evidence>
<evidence type="ECO:0000256" key="4">
    <source>
        <dbReference type="ARBA" id="ARBA00022801"/>
    </source>
</evidence>
<dbReference type="GO" id="GO:0006465">
    <property type="term" value="P:signal peptide processing"/>
    <property type="evidence" value="ECO:0007669"/>
    <property type="project" value="TreeGrafter"/>
</dbReference>
<sequence length="406" mass="44748">MTDWDLLSSYAGLLTLAACSIYAGSFGSLPPSKRSAQDRGAKQDTACDEDEDEEQPERLSSEDAWLFPVIGSVLLFGLYLVMKYFGKEWINWLLQWYFTIAGVGSGSKALISLARWVVGSERWKQYDNIKIRASKGPRDLLALSLRTPSLCLIPLGALPSILYTFGGSETKRSALLTDILALSFSYNALSLLTIDSFKTGSILLSGLFFYDVWWVFGTEVMVKVATTLDVPIKLLWAKSMTFSTDRGFTMLGLGDIVVPGMFVALALRYDYHKATSNGEHARSFKKPYFYAALFAYVLGLVITMTVMHVFRSAQPALLYLSPACILSFVLTACVRGELNESWRWTDEIQTSKGSNSTEETNGTKEMNVPTGSPSISSEEANGSVHLSTGSSVVATDGQRMRNSKRS</sequence>
<evidence type="ECO:0000256" key="1">
    <source>
        <dbReference type="ARBA" id="ARBA00004477"/>
    </source>
</evidence>
<dbReference type="GO" id="GO:0098554">
    <property type="term" value="C:cytoplasmic side of endoplasmic reticulum membrane"/>
    <property type="evidence" value="ECO:0007669"/>
    <property type="project" value="TreeGrafter"/>
</dbReference>
<evidence type="ECO:0000256" key="9">
    <source>
        <dbReference type="SAM" id="Phobius"/>
    </source>
</evidence>
<protein>
    <submittedName>
        <fullName evidence="10">Uncharacterized protein</fullName>
    </submittedName>
</protein>
<dbReference type="PANTHER" id="PTHR12174">
    <property type="entry name" value="SIGNAL PEPTIDE PEPTIDASE"/>
    <property type="match status" value="1"/>
</dbReference>
<evidence type="ECO:0000256" key="8">
    <source>
        <dbReference type="SAM" id="MobiDB-lite"/>
    </source>
</evidence>
<feature type="transmembrane region" description="Helical" evidence="9">
    <location>
        <begin position="139"/>
        <end position="162"/>
    </location>
</feature>
<keyword evidence="4" id="KW-0378">Hydrolase</keyword>
<dbReference type="EMBL" id="MLYV02000029">
    <property type="protein sequence ID" value="PSS37829.1"/>
    <property type="molecule type" value="Genomic_DNA"/>
</dbReference>
<name>A0A2R6S6I9_9APHY</name>
<accession>A0A2R6S6I9</accession>
<proteinExistence type="inferred from homology"/>
<dbReference type="GO" id="GO:0098553">
    <property type="term" value="C:lumenal side of endoplasmic reticulum membrane"/>
    <property type="evidence" value="ECO:0007669"/>
    <property type="project" value="TreeGrafter"/>
</dbReference>
<feature type="transmembrane region" description="Helical" evidence="9">
    <location>
        <begin position="94"/>
        <end position="118"/>
    </location>
</feature>
<keyword evidence="3 9" id="KW-0812">Transmembrane</keyword>
<feature type="transmembrane region" description="Helical" evidence="9">
    <location>
        <begin position="174"/>
        <end position="194"/>
    </location>
</feature>
<evidence type="ECO:0000256" key="6">
    <source>
        <dbReference type="ARBA" id="ARBA00022989"/>
    </source>
</evidence>
<keyword evidence="6 9" id="KW-1133">Transmembrane helix</keyword>
<dbReference type="Pfam" id="PF04258">
    <property type="entry name" value="Peptidase_A22B"/>
    <property type="match status" value="1"/>
</dbReference>
<feature type="compositionally biased region" description="Polar residues" evidence="8">
    <location>
        <begin position="349"/>
        <end position="393"/>
    </location>
</feature>
<dbReference type="Proteomes" id="UP000186601">
    <property type="component" value="Unassembled WGS sequence"/>
</dbReference>
<dbReference type="GO" id="GO:0033619">
    <property type="term" value="P:membrane protein proteolysis"/>
    <property type="evidence" value="ECO:0007669"/>
    <property type="project" value="TreeGrafter"/>
</dbReference>
<gene>
    <name evidence="10" type="ORF">PHLCEN_2v297</name>
</gene>
<dbReference type="PANTHER" id="PTHR12174:SF23">
    <property type="entry name" value="MINOR HISTOCOMPATIBILITY ANTIGEN H13"/>
    <property type="match status" value="1"/>
</dbReference>
<dbReference type="AlphaFoldDB" id="A0A2R6S6I9"/>
<feature type="region of interest" description="Disordered" evidence="8">
    <location>
        <begin position="349"/>
        <end position="406"/>
    </location>
</feature>
<keyword evidence="7 9" id="KW-0472">Membrane</keyword>
<reference evidence="10 11" key="1">
    <citation type="submission" date="2018-02" db="EMBL/GenBank/DDBJ databases">
        <title>Genome sequence of the basidiomycete white-rot fungus Phlebia centrifuga.</title>
        <authorList>
            <person name="Granchi Z."/>
            <person name="Peng M."/>
            <person name="de Vries R.P."/>
            <person name="Hilden K."/>
            <person name="Makela M.R."/>
            <person name="Grigoriev I."/>
            <person name="Riley R."/>
        </authorList>
    </citation>
    <scope>NUCLEOTIDE SEQUENCE [LARGE SCALE GENOMIC DNA]</scope>
    <source>
        <strain evidence="10 11">FBCC195</strain>
    </source>
</reference>
<keyword evidence="5" id="KW-0256">Endoplasmic reticulum</keyword>
<dbReference type="SMART" id="SM00730">
    <property type="entry name" value="PSN"/>
    <property type="match status" value="1"/>
</dbReference>
<comment type="subcellular location">
    <subcellularLocation>
        <location evidence="1">Endoplasmic reticulum membrane</location>
        <topology evidence="1">Multi-pass membrane protein</topology>
    </subcellularLocation>
</comment>
<feature type="region of interest" description="Disordered" evidence="8">
    <location>
        <begin position="30"/>
        <end position="59"/>
    </location>
</feature>
<feature type="transmembrane region" description="Helical" evidence="9">
    <location>
        <begin position="206"/>
        <end position="228"/>
    </location>
</feature>
<feature type="transmembrane region" description="Helical" evidence="9">
    <location>
        <begin position="288"/>
        <end position="310"/>
    </location>
</feature>
<comment type="caution">
    <text evidence="10">The sequence shown here is derived from an EMBL/GenBank/DDBJ whole genome shotgun (WGS) entry which is preliminary data.</text>
</comment>
<evidence type="ECO:0000256" key="2">
    <source>
        <dbReference type="ARBA" id="ARBA00006859"/>
    </source>
</evidence>
<comment type="similarity">
    <text evidence="2">Belongs to the peptidase A22B family.</text>
</comment>
<feature type="compositionally biased region" description="Acidic residues" evidence="8">
    <location>
        <begin position="46"/>
        <end position="55"/>
    </location>
</feature>
<evidence type="ECO:0000256" key="5">
    <source>
        <dbReference type="ARBA" id="ARBA00022824"/>
    </source>
</evidence>
<dbReference type="InterPro" id="IPR006639">
    <property type="entry name" value="Preselin/SPP"/>
</dbReference>
<evidence type="ECO:0000313" key="10">
    <source>
        <dbReference type="EMBL" id="PSS37829.1"/>
    </source>
</evidence>
<keyword evidence="11" id="KW-1185">Reference proteome</keyword>
<evidence type="ECO:0000313" key="11">
    <source>
        <dbReference type="Proteomes" id="UP000186601"/>
    </source>
</evidence>
<dbReference type="GO" id="GO:0042500">
    <property type="term" value="F:aspartic endopeptidase activity, intramembrane cleaving"/>
    <property type="evidence" value="ECO:0007669"/>
    <property type="project" value="InterPro"/>
</dbReference>
<feature type="transmembrane region" description="Helical" evidence="9">
    <location>
        <begin position="6"/>
        <end position="29"/>
    </location>
</feature>